<accession>A0AAD5K9D8</accession>
<protein>
    <submittedName>
        <fullName evidence="1">Uncharacterized protein</fullName>
    </submittedName>
</protein>
<organism evidence="1 2">
    <name type="scientific">Phascolomyces articulosus</name>
    <dbReference type="NCBI Taxonomy" id="60185"/>
    <lineage>
        <taxon>Eukaryota</taxon>
        <taxon>Fungi</taxon>
        <taxon>Fungi incertae sedis</taxon>
        <taxon>Mucoromycota</taxon>
        <taxon>Mucoromycotina</taxon>
        <taxon>Mucoromycetes</taxon>
        <taxon>Mucorales</taxon>
        <taxon>Lichtheimiaceae</taxon>
        <taxon>Phascolomyces</taxon>
    </lineage>
</organism>
<comment type="caution">
    <text evidence="1">The sequence shown here is derived from an EMBL/GenBank/DDBJ whole genome shotgun (WGS) entry which is preliminary data.</text>
</comment>
<evidence type="ECO:0000313" key="2">
    <source>
        <dbReference type="Proteomes" id="UP001209540"/>
    </source>
</evidence>
<name>A0AAD5K9D8_9FUNG</name>
<reference evidence="1" key="1">
    <citation type="journal article" date="2022" name="IScience">
        <title>Evolution of zygomycete secretomes and the origins of terrestrial fungal ecologies.</title>
        <authorList>
            <person name="Chang Y."/>
            <person name="Wang Y."/>
            <person name="Mondo S."/>
            <person name="Ahrendt S."/>
            <person name="Andreopoulos W."/>
            <person name="Barry K."/>
            <person name="Beard J."/>
            <person name="Benny G.L."/>
            <person name="Blankenship S."/>
            <person name="Bonito G."/>
            <person name="Cuomo C."/>
            <person name="Desiro A."/>
            <person name="Gervers K.A."/>
            <person name="Hundley H."/>
            <person name="Kuo A."/>
            <person name="LaButti K."/>
            <person name="Lang B.F."/>
            <person name="Lipzen A."/>
            <person name="O'Donnell K."/>
            <person name="Pangilinan J."/>
            <person name="Reynolds N."/>
            <person name="Sandor L."/>
            <person name="Smith M.E."/>
            <person name="Tsang A."/>
            <person name="Grigoriev I.V."/>
            <person name="Stajich J.E."/>
            <person name="Spatafora J.W."/>
        </authorList>
    </citation>
    <scope>NUCLEOTIDE SEQUENCE</scope>
    <source>
        <strain evidence="1">RSA 2281</strain>
    </source>
</reference>
<reference evidence="1" key="2">
    <citation type="submission" date="2023-02" db="EMBL/GenBank/DDBJ databases">
        <authorList>
            <consortium name="DOE Joint Genome Institute"/>
            <person name="Mondo S.J."/>
            <person name="Chang Y."/>
            <person name="Wang Y."/>
            <person name="Ahrendt S."/>
            <person name="Andreopoulos W."/>
            <person name="Barry K."/>
            <person name="Beard J."/>
            <person name="Benny G.L."/>
            <person name="Blankenship S."/>
            <person name="Bonito G."/>
            <person name="Cuomo C."/>
            <person name="Desiro A."/>
            <person name="Gervers K.A."/>
            <person name="Hundley H."/>
            <person name="Kuo A."/>
            <person name="LaButti K."/>
            <person name="Lang B.F."/>
            <person name="Lipzen A."/>
            <person name="O'Donnell K."/>
            <person name="Pangilinan J."/>
            <person name="Reynolds N."/>
            <person name="Sandor L."/>
            <person name="Smith M.W."/>
            <person name="Tsang A."/>
            <person name="Grigoriev I.V."/>
            <person name="Stajich J.E."/>
            <person name="Spatafora J.W."/>
        </authorList>
    </citation>
    <scope>NUCLEOTIDE SEQUENCE</scope>
    <source>
        <strain evidence="1">RSA 2281</strain>
    </source>
</reference>
<keyword evidence="2" id="KW-1185">Reference proteome</keyword>
<proteinExistence type="predicted"/>
<gene>
    <name evidence="1" type="ORF">BDA99DRAFT_560179</name>
</gene>
<evidence type="ECO:0000313" key="1">
    <source>
        <dbReference type="EMBL" id="KAI9262336.1"/>
    </source>
</evidence>
<dbReference type="AlphaFoldDB" id="A0AAD5K9D8"/>
<dbReference type="EMBL" id="JAIXMP010000014">
    <property type="protein sequence ID" value="KAI9262336.1"/>
    <property type="molecule type" value="Genomic_DNA"/>
</dbReference>
<dbReference type="Proteomes" id="UP001209540">
    <property type="component" value="Unassembled WGS sequence"/>
</dbReference>
<sequence>MTTTPKEFFTPIQIFMATHESNQSHPTGFRIIDGAAEARNYDTDPTLHTKGTVRGLVESELKTRDITSTNGDIENELESECDYIDDGYKDEGDGSNFDL</sequence>